<keyword evidence="3" id="KW-0560">Oxidoreductase</keyword>
<dbReference type="Pfam" id="PF07883">
    <property type="entry name" value="Cupin_2"/>
    <property type="match status" value="1"/>
</dbReference>
<dbReference type="EMBL" id="SODF01000001">
    <property type="protein sequence ID" value="TDW24423.1"/>
    <property type="molecule type" value="Genomic_DNA"/>
</dbReference>
<evidence type="ECO:0000256" key="2">
    <source>
        <dbReference type="ARBA" id="ARBA00022857"/>
    </source>
</evidence>
<dbReference type="CDD" id="cd07100">
    <property type="entry name" value="ALDH_SSADH1_GabD1"/>
    <property type="match status" value="1"/>
</dbReference>
<gene>
    <name evidence="6" type="ORF">EV650_3302</name>
</gene>
<dbReference type="GO" id="GO:0004777">
    <property type="term" value="F:succinate-semialdehyde dehydrogenase (NAD+) activity"/>
    <property type="evidence" value="ECO:0007669"/>
    <property type="project" value="TreeGrafter"/>
</dbReference>
<dbReference type="InterPro" id="IPR044148">
    <property type="entry name" value="ALDH_GabD1-like"/>
</dbReference>
<comment type="caution">
    <text evidence="6">The sequence shown here is derived from an EMBL/GenBank/DDBJ whole genome shotgun (WGS) entry which is preliminary data.</text>
</comment>
<dbReference type="InterPro" id="IPR014710">
    <property type="entry name" value="RmlC-like_jellyroll"/>
</dbReference>
<sequence length="590" mass="62412">MIASINPATGEKLAGYEPYDSGRLDRLLASAAVAQGNWQLTEVGERAELLRTIASTLRARKAELAALITTEMGKPLTEALAELEKCAVTCEYYATHAEGFLAAQPVTAEGRIEYEPLGVVLAVMPWNFPFWQFFRFAAPALAAGNGAILKHANTVPRCALAIESVLADAGMPTGLIGVVLAETEQVAGLIADDRIAAVTFTGSTEVGRIIAAQAGQALKKQVLELGGSDPFIVLADADLEAAAAAAVRSRFLNAGQSCVNAKRMIVEDSVADRFVTLFCAALDRLVMGDPLDRATTLGPLARDGLRDTLDDQVRRTVEAGASLVRGGEAVEPGFYYRPTVLDHVRPGMAAFDEETFGPVAAIVRAADADEAIQLANRTQFGLGSSLWTAQERAAELVRRIDAGAVFVNAIVASDPRLPFGGIKQSGYGRELGADGMREFMNVKTVWSADPAPRLVVRPGEVEVFDRGSGVRTVPYVGGWNCAANKLTTGTTVFAVGTEIPMHSHNVEESVLVFSGQATAVIDGERVDLEAGDATWVPAGVPHQFINRGAGELTIYWVYGGREVTRTMTATGVTVAHLSASDRGAVAAAGK</sequence>
<dbReference type="RefSeq" id="WP_134119601.1">
    <property type="nucleotide sequence ID" value="NZ_SODF01000001.1"/>
</dbReference>
<dbReference type="InterPro" id="IPR013096">
    <property type="entry name" value="Cupin_2"/>
</dbReference>
<dbReference type="InterPro" id="IPR016160">
    <property type="entry name" value="Ald_DH_CS_CYS"/>
</dbReference>
<proteinExistence type="inferred from homology"/>
<feature type="domain" description="Cupin type-2" evidence="5">
    <location>
        <begin position="492"/>
        <end position="558"/>
    </location>
</feature>
<dbReference type="FunFam" id="3.40.605.10:FF:000012">
    <property type="entry name" value="NAD-dependent succinate-semialdehyde dehydrogenase"/>
    <property type="match status" value="1"/>
</dbReference>
<dbReference type="InterPro" id="IPR016162">
    <property type="entry name" value="Ald_DH_N"/>
</dbReference>
<dbReference type="AlphaFoldDB" id="A0A4R8A1N6"/>
<reference evidence="6 7" key="1">
    <citation type="submission" date="2019-03" db="EMBL/GenBank/DDBJ databases">
        <title>Genomic Encyclopedia of Type Strains, Phase III (KMG-III): the genomes of soil and plant-associated and newly described type strains.</title>
        <authorList>
            <person name="Whitman W."/>
        </authorList>
    </citation>
    <scope>NUCLEOTIDE SEQUENCE [LARGE SCALE GENOMIC DNA]</scope>
    <source>
        <strain evidence="6 7">VKM Ac-2570</strain>
    </source>
</reference>
<feature type="domain" description="Aldehyde dehydrogenase" evidence="4">
    <location>
        <begin position="2"/>
        <end position="445"/>
    </location>
</feature>
<dbReference type="PANTHER" id="PTHR43217:SF1">
    <property type="entry name" value="SUCCINATE SEMIALDEHYDE DEHYDROGENASE [NAD(P)+] SAD"/>
    <property type="match status" value="1"/>
</dbReference>
<dbReference type="SUPFAM" id="SSF53720">
    <property type="entry name" value="ALDH-like"/>
    <property type="match status" value="1"/>
</dbReference>
<dbReference type="GO" id="GO:0004030">
    <property type="term" value="F:aldehyde dehydrogenase [NAD(P)+] activity"/>
    <property type="evidence" value="ECO:0007669"/>
    <property type="project" value="InterPro"/>
</dbReference>
<dbReference type="InterPro" id="IPR011051">
    <property type="entry name" value="RmlC_Cupin_sf"/>
</dbReference>
<dbReference type="PROSITE" id="PS00070">
    <property type="entry name" value="ALDEHYDE_DEHYDR_CYS"/>
    <property type="match status" value="1"/>
</dbReference>
<protein>
    <submittedName>
        <fullName evidence="6">Succinate-semialdehyde dehydrogenase/glutarate-semialdehyde dehydrogenase</fullName>
    </submittedName>
</protein>
<dbReference type="InterPro" id="IPR016161">
    <property type="entry name" value="Ald_DH/histidinol_DH"/>
</dbReference>
<dbReference type="FunFam" id="3.40.309.10:FF:000009">
    <property type="entry name" value="Aldehyde dehydrogenase A"/>
    <property type="match status" value="1"/>
</dbReference>
<accession>A0A4R8A1N6</accession>
<dbReference type="Pfam" id="PF00171">
    <property type="entry name" value="Aldedh"/>
    <property type="match status" value="1"/>
</dbReference>
<dbReference type="Gene3D" id="3.40.605.10">
    <property type="entry name" value="Aldehyde Dehydrogenase, Chain A, domain 1"/>
    <property type="match status" value="1"/>
</dbReference>
<keyword evidence="2" id="KW-0521">NADP</keyword>
<evidence type="ECO:0000259" key="5">
    <source>
        <dbReference type="Pfam" id="PF07883"/>
    </source>
</evidence>
<dbReference type="Gene3D" id="2.60.120.10">
    <property type="entry name" value="Jelly Rolls"/>
    <property type="match status" value="1"/>
</dbReference>
<name>A0A4R8A1N6_9ACTN</name>
<keyword evidence="7" id="KW-1185">Reference proteome</keyword>
<comment type="similarity">
    <text evidence="1">Belongs to the aldehyde dehydrogenase family.</text>
</comment>
<dbReference type="PANTHER" id="PTHR43217">
    <property type="entry name" value="SUCCINATE SEMIALDEHYDE DEHYDROGENASE [NAD(P)+] SAD"/>
    <property type="match status" value="1"/>
</dbReference>
<evidence type="ECO:0000256" key="1">
    <source>
        <dbReference type="ARBA" id="ARBA00009986"/>
    </source>
</evidence>
<dbReference type="Gene3D" id="3.40.309.10">
    <property type="entry name" value="Aldehyde Dehydrogenase, Chain A, domain 2"/>
    <property type="match status" value="1"/>
</dbReference>
<dbReference type="SUPFAM" id="SSF51182">
    <property type="entry name" value="RmlC-like cupins"/>
    <property type="match status" value="1"/>
</dbReference>
<dbReference type="InterPro" id="IPR015590">
    <property type="entry name" value="Aldehyde_DH_dom"/>
</dbReference>
<dbReference type="Proteomes" id="UP000295447">
    <property type="component" value="Unassembled WGS sequence"/>
</dbReference>
<dbReference type="InterPro" id="IPR016163">
    <property type="entry name" value="Ald_DH_C"/>
</dbReference>
<evidence type="ECO:0000313" key="7">
    <source>
        <dbReference type="Proteomes" id="UP000295447"/>
    </source>
</evidence>
<evidence type="ECO:0000313" key="6">
    <source>
        <dbReference type="EMBL" id="TDW24423.1"/>
    </source>
</evidence>
<evidence type="ECO:0000256" key="3">
    <source>
        <dbReference type="ARBA" id="ARBA00023002"/>
    </source>
</evidence>
<dbReference type="OrthoDB" id="6882680at2"/>
<organism evidence="6 7">
    <name type="scientific">Kribbella kalugense</name>
    <dbReference type="NCBI Taxonomy" id="2512221"/>
    <lineage>
        <taxon>Bacteria</taxon>
        <taxon>Bacillati</taxon>
        <taxon>Actinomycetota</taxon>
        <taxon>Actinomycetes</taxon>
        <taxon>Propionibacteriales</taxon>
        <taxon>Kribbellaceae</taxon>
        <taxon>Kribbella</taxon>
    </lineage>
</organism>
<evidence type="ECO:0000259" key="4">
    <source>
        <dbReference type="Pfam" id="PF00171"/>
    </source>
</evidence>
<dbReference type="InterPro" id="IPR047110">
    <property type="entry name" value="GABD/Sad-like"/>
</dbReference>